<dbReference type="Proteomes" id="UP000052167">
    <property type="component" value="Unassembled WGS sequence"/>
</dbReference>
<proteinExistence type="predicted"/>
<dbReference type="Pfam" id="PF03372">
    <property type="entry name" value="Exo_endo_phos"/>
    <property type="match status" value="1"/>
</dbReference>
<keyword evidence="1" id="KW-1133">Transmembrane helix</keyword>
<evidence type="ECO:0000259" key="2">
    <source>
        <dbReference type="Pfam" id="PF03372"/>
    </source>
</evidence>
<dbReference type="RefSeq" id="WP_037162048.1">
    <property type="nucleotide sequence ID" value="NZ_CAJXID010000029.1"/>
</dbReference>
<evidence type="ECO:0000256" key="1">
    <source>
        <dbReference type="SAM" id="Phobius"/>
    </source>
</evidence>
<name>A0A922T804_9HYPH</name>
<keyword evidence="1" id="KW-0472">Membrane</keyword>
<feature type="transmembrane region" description="Helical" evidence="1">
    <location>
        <begin position="37"/>
        <end position="55"/>
    </location>
</feature>
<dbReference type="EMBL" id="JOKJ01000005">
    <property type="protein sequence ID" value="KEQ09873.1"/>
    <property type="molecule type" value="Genomic_DNA"/>
</dbReference>
<dbReference type="OrthoDB" id="3808618at2"/>
<dbReference type="SUPFAM" id="SSF56219">
    <property type="entry name" value="DNase I-like"/>
    <property type="match status" value="1"/>
</dbReference>
<organism evidence="3 4">
    <name type="scientific">Pseudorhizobium pelagicum</name>
    <dbReference type="NCBI Taxonomy" id="1509405"/>
    <lineage>
        <taxon>Bacteria</taxon>
        <taxon>Pseudomonadati</taxon>
        <taxon>Pseudomonadota</taxon>
        <taxon>Alphaproteobacteria</taxon>
        <taxon>Hyphomicrobiales</taxon>
        <taxon>Rhizobiaceae</taxon>
        <taxon>Rhizobium/Agrobacterium group</taxon>
        <taxon>Pseudorhizobium</taxon>
    </lineage>
</organism>
<dbReference type="AlphaFoldDB" id="A0A922T804"/>
<keyword evidence="4" id="KW-1185">Reference proteome</keyword>
<comment type="caution">
    <text evidence="3">The sequence shown here is derived from an EMBL/GenBank/DDBJ whole genome shotgun (WGS) entry which is preliminary data.</text>
</comment>
<evidence type="ECO:0000313" key="3">
    <source>
        <dbReference type="EMBL" id="KEQ09873.1"/>
    </source>
</evidence>
<dbReference type="InterPro" id="IPR005135">
    <property type="entry name" value="Endo/exonuclease/phosphatase"/>
</dbReference>
<accession>A0A922T804</accession>
<keyword evidence="1" id="KW-0812">Transmembrane</keyword>
<protein>
    <recommendedName>
        <fullName evidence="2">Endonuclease/exonuclease/phosphatase domain-containing protein</fullName>
    </recommendedName>
</protein>
<feature type="domain" description="Endonuclease/exonuclease/phosphatase" evidence="2">
    <location>
        <begin position="100"/>
        <end position="301"/>
    </location>
</feature>
<dbReference type="Gene3D" id="3.60.10.10">
    <property type="entry name" value="Endonuclease/exonuclease/phosphatase"/>
    <property type="match status" value="1"/>
</dbReference>
<dbReference type="GO" id="GO:0003824">
    <property type="term" value="F:catalytic activity"/>
    <property type="evidence" value="ECO:0007669"/>
    <property type="project" value="InterPro"/>
</dbReference>
<feature type="transmembrane region" description="Helical" evidence="1">
    <location>
        <begin position="62"/>
        <end position="79"/>
    </location>
</feature>
<sequence>MRHFVSSAICGIVSLVLLAIGIRYVRSVWIIGTVESLQLHLSIASVAALLLALSLRRAILPAALLAVALLFLAHSIWMPRDFAQAQITIAATDEPLLRLVSFNILMDNIDNGQVIAETILRSGADVVNIMEAEPLMAHLPALSVVYPYRIGCGEMTRRCDLMMLSKHPLLDPSVASLSNVFEERMLLARLDFGGRPLHVAAIHTTKPYFDNFQRYELHNAARRLNRIAGPLILSGDFNASSLASNVRGFLQDTGLRTAGREPATWPVEAGPIGVPIDHIFVRPPLGIAALQRLPDALGSNHYGLMAEIAVPTN</sequence>
<gene>
    <name evidence="3" type="ORF">GV68_21230</name>
</gene>
<dbReference type="InterPro" id="IPR036691">
    <property type="entry name" value="Endo/exonu/phosph_ase_sf"/>
</dbReference>
<reference evidence="3 4" key="1">
    <citation type="submission" date="2014-06" db="EMBL/GenBank/DDBJ databases">
        <title>Rhizobium pelagicum/R2-400B4.</title>
        <authorList>
            <person name="Kimes N.E."/>
            <person name="Lopez-Perez M."/>
        </authorList>
    </citation>
    <scope>NUCLEOTIDE SEQUENCE [LARGE SCALE GENOMIC DNA]</scope>
    <source>
        <strain evidence="3 4">R2-400B4</strain>
    </source>
</reference>
<evidence type="ECO:0000313" key="4">
    <source>
        <dbReference type="Proteomes" id="UP000052167"/>
    </source>
</evidence>